<name>A0A026W7K1_OOCBI</name>
<dbReference type="EMBL" id="KK107364">
    <property type="protein sequence ID" value="EZA51973.1"/>
    <property type="molecule type" value="Genomic_DNA"/>
</dbReference>
<feature type="region of interest" description="Disordered" evidence="1">
    <location>
        <begin position="21"/>
        <end position="40"/>
    </location>
</feature>
<reference evidence="2 3" key="1">
    <citation type="journal article" date="2014" name="Curr. Biol.">
        <title>The genome of the clonal raider ant Cerapachys biroi.</title>
        <authorList>
            <person name="Oxley P.R."/>
            <person name="Ji L."/>
            <person name="Fetter-Pruneda I."/>
            <person name="McKenzie S.K."/>
            <person name="Li C."/>
            <person name="Hu H."/>
            <person name="Zhang G."/>
            <person name="Kronauer D.J."/>
        </authorList>
    </citation>
    <scope>NUCLEOTIDE SEQUENCE [LARGE SCALE GENOMIC DNA]</scope>
</reference>
<keyword evidence="3" id="KW-1185">Reference proteome</keyword>
<protein>
    <submittedName>
        <fullName evidence="2">Uncharacterized protein</fullName>
    </submittedName>
</protein>
<dbReference type="Proteomes" id="UP000053097">
    <property type="component" value="Unassembled WGS sequence"/>
</dbReference>
<gene>
    <name evidence="2" type="ORF">X777_09288</name>
</gene>
<accession>A0A026W7K1</accession>
<organism evidence="2 3">
    <name type="scientific">Ooceraea biroi</name>
    <name type="common">Clonal raider ant</name>
    <name type="synonym">Cerapachys biroi</name>
    <dbReference type="NCBI Taxonomy" id="2015173"/>
    <lineage>
        <taxon>Eukaryota</taxon>
        <taxon>Metazoa</taxon>
        <taxon>Ecdysozoa</taxon>
        <taxon>Arthropoda</taxon>
        <taxon>Hexapoda</taxon>
        <taxon>Insecta</taxon>
        <taxon>Pterygota</taxon>
        <taxon>Neoptera</taxon>
        <taxon>Endopterygota</taxon>
        <taxon>Hymenoptera</taxon>
        <taxon>Apocrita</taxon>
        <taxon>Aculeata</taxon>
        <taxon>Formicoidea</taxon>
        <taxon>Formicidae</taxon>
        <taxon>Dorylinae</taxon>
        <taxon>Ooceraea</taxon>
    </lineage>
</organism>
<evidence type="ECO:0000313" key="3">
    <source>
        <dbReference type="Proteomes" id="UP000053097"/>
    </source>
</evidence>
<proteinExistence type="predicted"/>
<evidence type="ECO:0000313" key="2">
    <source>
        <dbReference type="EMBL" id="EZA51973.1"/>
    </source>
</evidence>
<sequence length="69" mass="7939">MRYTFSGILKRLLHVNQISRSPTHTQFRRKSPHSHEYVPCTQTDETGKVRGKETDCSISGEQTYILLSS</sequence>
<dbReference type="AlphaFoldDB" id="A0A026W7K1"/>
<evidence type="ECO:0000256" key="1">
    <source>
        <dbReference type="SAM" id="MobiDB-lite"/>
    </source>
</evidence>